<sequence>MFRLCGSGQIPPAFATTVTLSPQPPIVPVMQKNDQPKPPVFSGQNFKRWREQVIFYLTSLNLQRFLVEEPPTVQDNGVWSLVAVDSWRHSDYLSQNYLLTYLSDDLYSVYKTYATTKQCWDALEFKHKAQDAGFKKFIVGKFLDYKMVDGKSVDDQFREFEVVFHELQVEGMVLNEMFKDAAVIEK</sequence>
<comment type="caution">
    <text evidence="1">The sequence shown here is derived from an EMBL/GenBank/DDBJ whole genome shotgun (WGS) entry which is preliminary data.</text>
</comment>
<name>A0AAV3P1P2_LITER</name>
<proteinExistence type="predicted"/>
<dbReference type="PANTHER" id="PTHR47592:SF27">
    <property type="entry name" value="OS08G0421700 PROTEIN"/>
    <property type="match status" value="1"/>
</dbReference>
<evidence type="ECO:0000313" key="1">
    <source>
        <dbReference type="EMBL" id="GAA0145540.1"/>
    </source>
</evidence>
<dbReference type="EMBL" id="BAABME010000797">
    <property type="protein sequence ID" value="GAA0145540.1"/>
    <property type="molecule type" value="Genomic_DNA"/>
</dbReference>
<reference evidence="1 2" key="1">
    <citation type="submission" date="2024-01" db="EMBL/GenBank/DDBJ databases">
        <title>The complete chloroplast genome sequence of Lithospermum erythrorhizon: insights into the phylogenetic relationship among Boraginaceae species and the maternal lineages of purple gromwells.</title>
        <authorList>
            <person name="Okada T."/>
            <person name="Watanabe K."/>
        </authorList>
    </citation>
    <scope>NUCLEOTIDE SEQUENCE [LARGE SCALE GENOMIC DNA]</scope>
</reference>
<dbReference type="Proteomes" id="UP001454036">
    <property type="component" value="Unassembled WGS sequence"/>
</dbReference>
<dbReference type="PANTHER" id="PTHR47592">
    <property type="entry name" value="PBF68 PROTEIN"/>
    <property type="match status" value="1"/>
</dbReference>
<organism evidence="1 2">
    <name type="scientific">Lithospermum erythrorhizon</name>
    <name type="common">Purple gromwell</name>
    <name type="synonym">Lithospermum officinale var. erythrorhizon</name>
    <dbReference type="NCBI Taxonomy" id="34254"/>
    <lineage>
        <taxon>Eukaryota</taxon>
        <taxon>Viridiplantae</taxon>
        <taxon>Streptophyta</taxon>
        <taxon>Embryophyta</taxon>
        <taxon>Tracheophyta</taxon>
        <taxon>Spermatophyta</taxon>
        <taxon>Magnoliopsida</taxon>
        <taxon>eudicotyledons</taxon>
        <taxon>Gunneridae</taxon>
        <taxon>Pentapetalae</taxon>
        <taxon>asterids</taxon>
        <taxon>lamiids</taxon>
        <taxon>Boraginales</taxon>
        <taxon>Boraginaceae</taxon>
        <taxon>Boraginoideae</taxon>
        <taxon>Lithospermeae</taxon>
        <taxon>Lithospermum</taxon>
    </lineage>
</organism>
<evidence type="ECO:0000313" key="2">
    <source>
        <dbReference type="Proteomes" id="UP001454036"/>
    </source>
</evidence>
<evidence type="ECO:0008006" key="3">
    <source>
        <dbReference type="Google" id="ProtNLM"/>
    </source>
</evidence>
<gene>
    <name evidence="1" type="ORF">LIER_05714</name>
</gene>
<dbReference type="AlphaFoldDB" id="A0AAV3P1P2"/>
<protein>
    <recommendedName>
        <fullName evidence="3">Gag-pol polyprotein</fullName>
    </recommendedName>
</protein>
<keyword evidence="2" id="KW-1185">Reference proteome</keyword>
<accession>A0AAV3P1P2</accession>
<dbReference type="Pfam" id="PF14223">
    <property type="entry name" value="Retrotran_gag_2"/>
    <property type="match status" value="1"/>
</dbReference>